<organism evidence="2 3">
    <name type="scientific">Rhodocollybia butyracea</name>
    <dbReference type="NCBI Taxonomy" id="206335"/>
    <lineage>
        <taxon>Eukaryota</taxon>
        <taxon>Fungi</taxon>
        <taxon>Dikarya</taxon>
        <taxon>Basidiomycota</taxon>
        <taxon>Agaricomycotina</taxon>
        <taxon>Agaricomycetes</taxon>
        <taxon>Agaricomycetidae</taxon>
        <taxon>Agaricales</taxon>
        <taxon>Marasmiineae</taxon>
        <taxon>Omphalotaceae</taxon>
        <taxon>Rhodocollybia</taxon>
    </lineage>
</organism>
<dbReference type="OrthoDB" id="2340858at2759"/>
<feature type="region of interest" description="Disordered" evidence="1">
    <location>
        <begin position="98"/>
        <end position="126"/>
    </location>
</feature>
<reference evidence="2" key="1">
    <citation type="submission" date="2020-11" db="EMBL/GenBank/DDBJ databases">
        <authorList>
            <consortium name="DOE Joint Genome Institute"/>
            <person name="Ahrendt S."/>
            <person name="Riley R."/>
            <person name="Andreopoulos W."/>
            <person name="Labutti K."/>
            <person name="Pangilinan J."/>
            <person name="Ruiz-Duenas F.J."/>
            <person name="Barrasa J.M."/>
            <person name="Sanchez-Garcia M."/>
            <person name="Camarero S."/>
            <person name="Miyauchi S."/>
            <person name="Serrano A."/>
            <person name="Linde D."/>
            <person name="Babiker R."/>
            <person name="Drula E."/>
            <person name="Ayuso-Fernandez I."/>
            <person name="Pacheco R."/>
            <person name="Padilla G."/>
            <person name="Ferreira P."/>
            <person name="Barriuso J."/>
            <person name="Kellner H."/>
            <person name="Castanera R."/>
            <person name="Alfaro M."/>
            <person name="Ramirez L."/>
            <person name="Pisabarro A.G."/>
            <person name="Kuo A."/>
            <person name="Tritt A."/>
            <person name="Lipzen A."/>
            <person name="He G."/>
            <person name="Yan M."/>
            <person name="Ng V."/>
            <person name="Cullen D."/>
            <person name="Martin F."/>
            <person name="Rosso M.-N."/>
            <person name="Henrissat B."/>
            <person name="Hibbett D."/>
            <person name="Martinez A.T."/>
            <person name="Grigoriev I.V."/>
        </authorList>
    </citation>
    <scope>NUCLEOTIDE SEQUENCE</scope>
    <source>
        <strain evidence="2">AH 40177</strain>
    </source>
</reference>
<dbReference type="EMBL" id="JADNRY010000002">
    <property type="protein sequence ID" value="KAF9077953.1"/>
    <property type="molecule type" value="Genomic_DNA"/>
</dbReference>
<evidence type="ECO:0000256" key="1">
    <source>
        <dbReference type="SAM" id="MobiDB-lite"/>
    </source>
</evidence>
<name>A0A9P5QB02_9AGAR</name>
<evidence type="ECO:0000313" key="2">
    <source>
        <dbReference type="EMBL" id="KAF9077953.1"/>
    </source>
</evidence>
<gene>
    <name evidence="2" type="ORF">BDP27DRAFT_1412869</name>
</gene>
<comment type="caution">
    <text evidence="2">The sequence shown here is derived from an EMBL/GenBank/DDBJ whole genome shotgun (WGS) entry which is preliminary data.</text>
</comment>
<dbReference type="Proteomes" id="UP000772434">
    <property type="component" value="Unassembled WGS sequence"/>
</dbReference>
<evidence type="ECO:0000313" key="3">
    <source>
        <dbReference type="Proteomes" id="UP000772434"/>
    </source>
</evidence>
<feature type="compositionally biased region" description="Acidic residues" evidence="1">
    <location>
        <begin position="106"/>
        <end position="126"/>
    </location>
</feature>
<accession>A0A9P5QB02</accession>
<sequence>MAGLLQPEPQYSATDHSLGFQMFVGRGHSLKPKGMRNLRKPLKAFVPDRDWKINKIGFVFVVPIGYKAEVEVPQKRFFDMDFFTLEVDVPSSAYQYFTREERCPDGDDSDSDSDIETEEEELSDNE</sequence>
<dbReference type="AlphaFoldDB" id="A0A9P5QB02"/>
<keyword evidence="3" id="KW-1185">Reference proteome</keyword>
<protein>
    <submittedName>
        <fullName evidence="2">Uncharacterized protein</fullName>
    </submittedName>
</protein>
<proteinExistence type="predicted"/>